<keyword evidence="2" id="KW-1185">Reference proteome</keyword>
<proteinExistence type="predicted"/>
<dbReference type="RefSeq" id="WP_160737202.1">
    <property type="nucleotide sequence ID" value="NZ_WTYT01000006.1"/>
</dbReference>
<dbReference type="AlphaFoldDB" id="A0A6I4T9B9"/>
<dbReference type="OrthoDB" id="7405845at2"/>
<dbReference type="Proteomes" id="UP000438476">
    <property type="component" value="Unassembled WGS sequence"/>
</dbReference>
<evidence type="ECO:0000313" key="2">
    <source>
        <dbReference type="Proteomes" id="UP000438476"/>
    </source>
</evidence>
<gene>
    <name evidence="1" type="ORF">GRI91_13375</name>
</gene>
<name>A0A6I4T9B9_9SPHN</name>
<reference evidence="1 2" key="1">
    <citation type="submission" date="2019-12" db="EMBL/GenBank/DDBJ databases">
        <title>Genomic-based taxomic classification of the family Erythrobacteraceae.</title>
        <authorList>
            <person name="Xu L."/>
        </authorList>
    </citation>
    <scope>NUCLEOTIDE SEQUENCE [LARGE SCALE GENOMIC DNA]</scope>
    <source>
        <strain evidence="1 2">LMG 29518</strain>
    </source>
</reference>
<evidence type="ECO:0008006" key="3">
    <source>
        <dbReference type="Google" id="ProtNLM"/>
    </source>
</evidence>
<comment type="caution">
    <text evidence="1">The sequence shown here is derived from an EMBL/GenBank/DDBJ whole genome shotgun (WGS) entry which is preliminary data.</text>
</comment>
<protein>
    <recommendedName>
        <fullName evidence="3">2-hydroxyacyl-CoA dehydratase</fullName>
    </recommendedName>
</protein>
<sequence length="290" mass="31560">MIASAGPNLPLDVLRATGAYAGPLPIDLDKNVTTADAWMESKFAPWAPLALQAWADGDYDHLDCVIFSRADDTAQRFYYYICELQRRGLVGGPKALIFDIAMIPRASSLERTTQKVRELAELLGVDDVALENAITSSKQSAPATSPDHPVCLIAGSPMPDHRLHIAVQAAGFAPIGQTLAEYWCEGGPVIEGGTGDPAAAIACHLHEGATGPRSFGDRSALLRERLARTQARAAILWRIEEDEAQVWHLPAERRVLEESGLPHLVMTRRDWFARDGAIEEISQFLTGADI</sequence>
<dbReference type="EMBL" id="WTYT01000006">
    <property type="protein sequence ID" value="MXO66751.1"/>
    <property type="molecule type" value="Genomic_DNA"/>
</dbReference>
<accession>A0A6I4T9B9</accession>
<evidence type="ECO:0000313" key="1">
    <source>
        <dbReference type="EMBL" id="MXO66751.1"/>
    </source>
</evidence>
<organism evidence="1 2">
    <name type="scientific">Altericroceibacterium endophyticum</name>
    <dbReference type="NCBI Taxonomy" id="1808508"/>
    <lineage>
        <taxon>Bacteria</taxon>
        <taxon>Pseudomonadati</taxon>
        <taxon>Pseudomonadota</taxon>
        <taxon>Alphaproteobacteria</taxon>
        <taxon>Sphingomonadales</taxon>
        <taxon>Erythrobacteraceae</taxon>
        <taxon>Altericroceibacterium</taxon>
    </lineage>
</organism>
<dbReference type="Gene3D" id="3.40.50.11890">
    <property type="match status" value="1"/>
</dbReference>